<keyword evidence="3" id="KW-1185">Reference proteome</keyword>
<reference evidence="2 3" key="2">
    <citation type="submission" date="2020-08" db="EMBL/GenBank/DDBJ databases">
        <title>Stappia taiwanensis sp. nov., isolated from a coastal thermal spring.</title>
        <authorList>
            <person name="Kampfer P."/>
        </authorList>
    </citation>
    <scope>NUCLEOTIDE SEQUENCE [LARGE SCALE GENOMIC DNA]</scope>
    <source>
        <strain evidence="2 3">DSM 23284</strain>
    </source>
</reference>
<name>A0A838XZR6_9HYPH</name>
<keyword evidence="1" id="KW-0732">Signal</keyword>
<evidence type="ECO:0000313" key="2">
    <source>
        <dbReference type="EMBL" id="MBA4612230.1"/>
    </source>
</evidence>
<proteinExistence type="predicted"/>
<feature type="signal peptide" evidence="1">
    <location>
        <begin position="1"/>
        <end position="24"/>
    </location>
</feature>
<sequence length="86" mass="9158">MRRSIRLLAAATAILGAALSAAIAGEVEATIVDINADEAKLTLSDGNSYSIPVDFYIDDLKPGMAVLVFFEEDDNGKTLSDVQIQQ</sequence>
<reference evidence="2 3" key="1">
    <citation type="submission" date="2020-07" db="EMBL/GenBank/DDBJ databases">
        <authorList>
            <person name="Li M."/>
        </authorList>
    </citation>
    <scope>NUCLEOTIDE SEQUENCE [LARGE SCALE GENOMIC DNA]</scope>
    <source>
        <strain evidence="2 3">DSM 23284</strain>
    </source>
</reference>
<protein>
    <submittedName>
        <fullName evidence="2">DUF1344 domain-containing protein</fullName>
    </submittedName>
</protein>
<gene>
    <name evidence="2" type="ORF">H1W37_11240</name>
</gene>
<dbReference type="AlphaFoldDB" id="A0A838XZR6"/>
<dbReference type="Proteomes" id="UP000559404">
    <property type="component" value="Unassembled WGS sequence"/>
</dbReference>
<feature type="chain" id="PRO_5032378234" evidence="1">
    <location>
        <begin position="25"/>
        <end position="86"/>
    </location>
</feature>
<dbReference type="InterPro" id="IPR009780">
    <property type="entry name" value="DUF1344"/>
</dbReference>
<organism evidence="2 3">
    <name type="scientific">Stappia taiwanensis</name>
    <dbReference type="NCBI Taxonomy" id="992267"/>
    <lineage>
        <taxon>Bacteria</taxon>
        <taxon>Pseudomonadati</taxon>
        <taxon>Pseudomonadota</taxon>
        <taxon>Alphaproteobacteria</taxon>
        <taxon>Hyphomicrobiales</taxon>
        <taxon>Stappiaceae</taxon>
        <taxon>Stappia</taxon>
    </lineage>
</organism>
<dbReference type="Pfam" id="PF07076">
    <property type="entry name" value="DUF1344"/>
    <property type="match status" value="1"/>
</dbReference>
<comment type="caution">
    <text evidence="2">The sequence shown here is derived from an EMBL/GenBank/DDBJ whole genome shotgun (WGS) entry which is preliminary data.</text>
</comment>
<dbReference type="EMBL" id="JACEON010000009">
    <property type="protein sequence ID" value="MBA4612230.1"/>
    <property type="molecule type" value="Genomic_DNA"/>
</dbReference>
<dbReference type="RefSeq" id="WP_181760425.1">
    <property type="nucleotide sequence ID" value="NZ_BMCR01000003.1"/>
</dbReference>
<evidence type="ECO:0000256" key="1">
    <source>
        <dbReference type="SAM" id="SignalP"/>
    </source>
</evidence>
<evidence type="ECO:0000313" key="3">
    <source>
        <dbReference type="Proteomes" id="UP000559404"/>
    </source>
</evidence>
<accession>A0A838XZR6</accession>